<protein>
    <submittedName>
        <fullName evidence="2">Uncharacterized protein</fullName>
    </submittedName>
</protein>
<sequence length="300" mass="33537">MKKVKKEDRKGVNSLTILGASIIWKHRSACVFDGTAPSVNTIMSEVKDFQSLWCMAGAKKLLALGLGEGTLEVKTLLETPYEKIDHYKLGEANLRFLQAARQHNNVKETPPRPSSYASPEDGVLICLDEVVATLIFDEGCPLQLPPFTLCFRRWSRFKNATSDVLPSSIDVMLSGVPTHAWELETAEQLLNEWCWVRELHPDTLGRRDYSSFWLMAWCSRPELILAEMELVIVEPPVLVEENRSMKHALEYDIKITVTVDQSGGGGTGPPPSSPGSDSSHGRRHQLKDREDDHRGVNGSQ</sequence>
<dbReference type="PANTHER" id="PTHR33087:SF51">
    <property type="entry name" value="CCHC-TYPE DOMAIN-CONTAINING PROTEIN"/>
    <property type="match status" value="1"/>
</dbReference>
<feature type="compositionally biased region" description="Basic and acidic residues" evidence="1">
    <location>
        <begin position="287"/>
        <end position="300"/>
    </location>
</feature>
<evidence type="ECO:0000256" key="1">
    <source>
        <dbReference type="SAM" id="MobiDB-lite"/>
    </source>
</evidence>
<feature type="region of interest" description="Disordered" evidence="1">
    <location>
        <begin position="259"/>
        <end position="300"/>
    </location>
</feature>
<reference evidence="2" key="2">
    <citation type="submission" date="2021-12" db="EMBL/GenBank/DDBJ databases">
        <title>Resequencing data analysis of finger millet.</title>
        <authorList>
            <person name="Hatakeyama M."/>
            <person name="Aluri S."/>
            <person name="Balachadran M.T."/>
            <person name="Sivarajan S.R."/>
            <person name="Poveda L."/>
            <person name="Shimizu-Inatsugi R."/>
            <person name="Schlapbach R."/>
            <person name="Sreeman S.M."/>
            <person name="Shimizu K.K."/>
        </authorList>
    </citation>
    <scope>NUCLEOTIDE SEQUENCE</scope>
</reference>
<evidence type="ECO:0000313" key="3">
    <source>
        <dbReference type="Proteomes" id="UP001054889"/>
    </source>
</evidence>
<dbReference type="Proteomes" id="UP001054889">
    <property type="component" value="Unassembled WGS sequence"/>
</dbReference>
<comment type="caution">
    <text evidence="2">The sequence shown here is derived from an EMBL/GenBank/DDBJ whole genome shotgun (WGS) entry which is preliminary data.</text>
</comment>
<evidence type="ECO:0000313" key="2">
    <source>
        <dbReference type="EMBL" id="GJM91709.1"/>
    </source>
</evidence>
<dbReference type="PANTHER" id="PTHR33087">
    <property type="entry name" value="OS07G0539200 PROTEIN"/>
    <property type="match status" value="1"/>
</dbReference>
<dbReference type="AlphaFoldDB" id="A0AAV5BZ77"/>
<dbReference type="InterPro" id="IPR053253">
    <property type="entry name" value="Sex_diff_modulator"/>
</dbReference>
<organism evidence="2 3">
    <name type="scientific">Eleusine coracana subsp. coracana</name>
    <dbReference type="NCBI Taxonomy" id="191504"/>
    <lineage>
        <taxon>Eukaryota</taxon>
        <taxon>Viridiplantae</taxon>
        <taxon>Streptophyta</taxon>
        <taxon>Embryophyta</taxon>
        <taxon>Tracheophyta</taxon>
        <taxon>Spermatophyta</taxon>
        <taxon>Magnoliopsida</taxon>
        <taxon>Liliopsida</taxon>
        <taxon>Poales</taxon>
        <taxon>Poaceae</taxon>
        <taxon>PACMAD clade</taxon>
        <taxon>Chloridoideae</taxon>
        <taxon>Cynodonteae</taxon>
        <taxon>Eleusininae</taxon>
        <taxon>Eleusine</taxon>
    </lineage>
</organism>
<proteinExistence type="predicted"/>
<name>A0AAV5BZ77_ELECO</name>
<reference evidence="2" key="1">
    <citation type="journal article" date="2018" name="DNA Res.">
        <title>Multiple hybrid de novo genome assembly of finger millet, an orphan allotetraploid crop.</title>
        <authorList>
            <person name="Hatakeyama M."/>
            <person name="Aluri S."/>
            <person name="Balachadran M.T."/>
            <person name="Sivarajan S.R."/>
            <person name="Patrignani A."/>
            <person name="Gruter S."/>
            <person name="Poveda L."/>
            <person name="Shimizu-Inatsugi R."/>
            <person name="Baeten J."/>
            <person name="Francoijs K.J."/>
            <person name="Nataraja K.N."/>
            <person name="Reddy Y.A.N."/>
            <person name="Phadnis S."/>
            <person name="Ravikumar R.L."/>
            <person name="Schlapbach R."/>
            <person name="Sreeman S.M."/>
            <person name="Shimizu K.K."/>
        </authorList>
    </citation>
    <scope>NUCLEOTIDE SEQUENCE</scope>
</reference>
<accession>A0AAV5BZ77</accession>
<gene>
    <name evidence="2" type="primary">ga08113</name>
    <name evidence="2" type="ORF">PR202_ga08113</name>
</gene>
<dbReference type="EMBL" id="BQKI01000003">
    <property type="protein sequence ID" value="GJM91709.1"/>
    <property type="molecule type" value="Genomic_DNA"/>
</dbReference>
<keyword evidence="3" id="KW-1185">Reference proteome</keyword>